<keyword evidence="4" id="KW-1185">Reference proteome</keyword>
<protein>
    <submittedName>
        <fullName evidence="3">Alpha/beta fold hydrolase</fullName>
    </submittedName>
</protein>
<evidence type="ECO:0000259" key="2">
    <source>
        <dbReference type="Pfam" id="PF12697"/>
    </source>
</evidence>
<dbReference type="PANTHER" id="PTHR43798">
    <property type="entry name" value="MONOACYLGLYCEROL LIPASE"/>
    <property type="match status" value="1"/>
</dbReference>
<dbReference type="InterPro" id="IPR000073">
    <property type="entry name" value="AB_hydrolase_1"/>
</dbReference>
<feature type="domain" description="AB hydrolase-1" evidence="2">
    <location>
        <begin position="14"/>
        <end position="254"/>
    </location>
</feature>
<dbReference type="EMBL" id="JASVWF010000001">
    <property type="protein sequence ID" value="MDL5155400.1"/>
    <property type="molecule type" value="Genomic_DNA"/>
</dbReference>
<dbReference type="PRINTS" id="PR00111">
    <property type="entry name" value="ABHYDROLASE"/>
</dbReference>
<dbReference type="InterPro" id="IPR050266">
    <property type="entry name" value="AB_hydrolase_sf"/>
</dbReference>
<dbReference type="Pfam" id="PF12697">
    <property type="entry name" value="Abhydrolase_6"/>
    <property type="match status" value="1"/>
</dbReference>
<dbReference type="GO" id="GO:0016787">
    <property type="term" value="F:hydrolase activity"/>
    <property type="evidence" value="ECO:0007669"/>
    <property type="project" value="UniProtKB-KW"/>
</dbReference>
<keyword evidence="1 3" id="KW-0378">Hydrolase</keyword>
<dbReference type="RefSeq" id="WP_286051500.1">
    <property type="nucleotide sequence ID" value="NZ_JASVWF010000001.1"/>
</dbReference>
<dbReference type="PANTHER" id="PTHR43798:SF31">
    <property type="entry name" value="AB HYDROLASE SUPERFAMILY PROTEIN YCLE"/>
    <property type="match status" value="1"/>
</dbReference>
<dbReference type="Proteomes" id="UP001231924">
    <property type="component" value="Unassembled WGS sequence"/>
</dbReference>
<evidence type="ECO:0000313" key="4">
    <source>
        <dbReference type="Proteomes" id="UP001231924"/>
    </source>
</evidence>
<accession>A0ABT7M409</accession>
<organism evidence="3 4">
    <name type="scientific">Actinomycetospora termitidis</name>
    <dbReference type="NCBI Taxonomy" id="3053470"/>
    <lineage>
        <taxon>Bacteria</taxon>
        <taxon>Bacillati</taxon>
        <taxon>Actinomycetota</taxon>
        <taxon>Actinomycetes</taxon>
        <taxon>Pseudonocardiales</taxon>
        <taxon>Pseudonocardiaceae</taxon>
        <taxon>Actinomycetospora</taxon>
    </lineage>
</organism>
<dbReference type="InterPro" id="IPR029058">
    <property type="entry name" value="AB_hydrolase_fold"/>
</dbReference>
<comment type="caution">
    <text evidence="3">The sequence shown here is derived from an EMBL/GenBank/DDBJ whole genome shotgun (WGS) entry which is preliminary data.</text>
</comment>
<reference evidence="3 4" key="1">
    <citation type="submission" date="2023-06" db="EMBL/GenBank/DDBJ databases">
        <title>Actinomycetospora Odt1-22.</title>
        <authorList>
            <person name="Supong K."/>
        </authorList>
    </citation>
    <scope>NUCLEOTIDE SEQUENCE [LARGE SCALE GENOMIC DNA]</scope>
    <source>
        <strain evidence="3 4">Odt1-22</strain>
    </source>
</reference>
<dbReference type="Gene3D" id="3.40.50.1820">
    <property type="entry name" value="alpha/beta hydrolase"/>
    <property type="match status" value="1"/>
</dbReference>
<gene>
    <name evidence="3" type="ORF">QRT03_05495</name>
</gene>
<name>A0ABT7M409_9PSEU</name>
<evidence type="ECO:0000256" key="1">
    <source>
        <dbReference type="ARBA" id="ARBA00022801"/>
    </source>
</evidence>
<evidence type="ECO:0000313" key="3">
    <source>
        <dbReference type="EMBL" id="MDL5155400.1"/>
    </source>
</evidence>
<sequence length="271" mass="29519">MSDDAHRGGSGTPLVLLHGASVSWRSWDPVLPALEREHRVFAPTLPGHRGGPAWDTALGPFTIDRLVDGVCAQLDAEGIDTAHVVGNSLGGWVALELVRRGRARSAVALSPAGAWRSGWDLRRLLWTFRVLRVVARPAFGPVLAARPRLRRALVRKTMEHGERLPPELVPDMIADVRGCDVLLPLLDAAVAHGSTRVLRDLPCPVRIAWAEHDRMIPWRSYGAPMRDVVPGAEFVRLPGVGHVPMWDDPQLVVDTVLGVTRAVDAGERALA</sequence>
<dbReference type="SUPFAM" id="SSF53474">
    <property type="entry name" value="alpha/beta-Hydrolases"/>
    <property type="match status" value="1"/>
</dbReference>
<proteinExistence type="predicted"/>